<keyword evidence="2" id="KW-0812">Transmembrane</keyword>
<dbReference type="Pfam" id="PF24785">
    <property type="entry name" value="RXYLT1_C"/>
    <property type="match status" value="1"/>
</dbReference>
<evidence type="ECO:0000313" key="5">
    <source>
        <dbReference type="Proteomes" id="UP000816034"/>
    </source>
</evidence>
<dbReference type="RefSeq" id="XP_044543265.1">
    <property type="nucleotide sequence ID" value="XM_044686796.1"/>
</dbReference>
<name>A0AA88KFI1_NAELO</name>
<reference evidence="4 5" key="1">
    <citation type="journal article" date="2018" name="BMC Genomics">
        <title>The genome of Naegleria lovaniensis, the basis for a comparative approach to unravel pathogenicity factors of the human pathogenic amoeba N. fowleri.</title>
        <authorList>
            <person name="Liechti N."/>
            <person name="Schurch N."/>
            <person name="Bruggmann R."/>
            <person name="Wittwer M."/>
        </authorList>
    </citation>
    <scope>NUCLEOTIDE SEQUENCE [LARGE SCALE GENOMIC DNA]</scope>
    <source>
        <strain evidence="4 5">ATCC 30569</strain>
    </source>
</reference>
<dbReference type="InterPro" id="IPR055286">
    <property type="entry name" value="RXYLT1-like"/>
</dbReference>
<evidence type="ECO:0000313" key="4">
    <source>
        <dbReference type="EMBL" id="KAG2374091.1"/>
    </source>
</evidence>
<evidence type="ECO:0000256" key="2">
    <source>
        <dbReference type="SAM" id="Phobius"/>
    </source>
</evidence>
<evidence type="ECO:0000256" key="1">
    <source>
        <dbReference type="SAM" id="MobiDB-lite"/>
    </source>
</evidence>
<sequence>MTISSNTTTTTTPQQGYSWSSSPPNFKFWKILVVLAVTFIVCFQLAHNRTKGRPSESSAENYTPMMARSALSVTPTLTPREQELYVTNQLIPTETFSHDGNVCIVTTFTPSCEIETILKLPSSGVISHRILFKKYEGKEPQEMICHKVNETEELKKTNYLILVHKDEGEPIPGYNNNFKHAVLEKLGVLYPHTKVVKWLLGDEQVIVLKKENYENYDFVFRNYWNHALTTLNATLQNIHFFPLFTCYPYVSQSHIPRLPPLIQNNEKLMNSIIEYQYASLVPASKRGKFCYFRGQRRIRSGFLIARMNKILFEENGNQVLKEICDISFTDGFNKGSKVDYSLQMLNSALILCPAGNNPDQFRVWEALENGAIPIPEELESFSGLPKDHPLKIIDISKHPYVNHPDLINLIKHFYENPKKMDEYQKTLYIWWFQYKLECANKMSRALMSND</sequence>
<dbReference type="GO" id="GO:0035269">
    <property type="term" value="P:protein O-linked glycosylation via mannose"/>
    <property type="evidence" value="ECO:0007669"/>
    <property type="project" value="InterPro"/>
</dbReference>
<protein>
    <recommendedName>
        <fullName evidence="3">RXYLT1 C-terminal domain-containing protein</fullName>
    </recommendedName>
</protein>
<dbReference type="EMBL" id="PYSW02000048">
    <property type="protein sequence ID" value="KAG2374091.1"/>
    <property type="molecule type" value="Genomic_DNA"/>
</dbReference>
<dbReference type="GO" id="GO:0005794">
    <property type="term" value="C:Golgi apparatus"/>
    <property type="evidence" value="ECO:0007669"/>
    <property type="project" value="TreeGrafter"/>
</dbReference>
<dbReference type="GeneID" id="68103624"/>
<keyword evidence="2" id="KW-1133">Transmembrane helix</keyword>
<gene>
    <name evidence="4" type="ORF">C9374_011170</name>
</gene>
<dbReference type="PANTHER" id="PTHR15576:SF1">
    <property type="entry name" value="RIBITOL-5-PHOSPHATE XYLOSYLTRANSFERASE 1"/>
    <property type="match status" value="1"/>
</dbReference>
<feature type="domain" description="RXYLT1 C-terminal" evidence="3">
    <location>
        <begin position="333"/>
        <end position="446"/>
    </location>
</feature>
<keyword evidence="2" id="KW-0472">Membrane</keyword>
<keyword evidence="5" id="KW-1185">Reference proteome</keyword>
<evidence type="ECO:0000259" key="3">
    <source>
        <dbReference type="Pfam" id="PF24785"/>
    </source>
</evidence>
<dbReference type="Proteomes" id="UP000816034">
    <property type="component" value="Unassembled WGS sequence"/>
</dbReference>
<dbReference type="InterPro" id="IPR057538">
    <property type="entry name" value="RXYLT1_C"/>
</dbReference>
<proteinExistence type="predicted"/>
<dbReference type="GO" id="GO:0120053">
    <property type="term" value="F:ribitol beta-1,4-xylosyltransferase activity"/>
    <property type="evidence" value="ECO:0007669"/>
    <property type="project" value="InterPro"/>
</dbReference>
<feature type="region of interest" description="Disordered" evidence="1">
    <location>
        <begin position="1"/>
        <end position="21"/>
    </location>
</feature>
<dbReference type="PANTHER" id="PTHR15576">
    <property type="entry name" value="RIBITOL-5-PHOSPHATE XYLOSYLTRANSFERASE 1"/>
    <property type="match status" value="1"/>
</dbReference>
<accession>A0AA88KFI1</accession>
<comment type="caution">
    <text evidence="4">The sequence shown here is derived from an EMBL/GenBank/DDBJ whole genome shotgun (WGS) entry which is preliminary data.</text>
</comment>
<organism evidence="4 5">
    <name type="scientific">Naegleria lovaniensis</name>
    <name type="common">Amoeba</name>
    <dbReference type="NCBI Taxonomy" id="51637"/>
    <lineage>
        <taxon>Eukaryota</taxon>
        <taxon>Discoba</taxon>
        <taxon>Heterolobosea</taxon>
        <taxon>Tetramitia</taxon>
        <taxon>Eutetramitia</taxon>
        <taxon>Vahlkampfiidae</taxon>
        <taxon>Naegleria</taxon>
    </lineage>
</organism>
<dbReference type="AlphaFoldDB" id="A0AA88KFI1"/>
<feature type="transmembrane region" description="Helical" evidence="2">
    <location>
        <begin position="28"/>
        <end position="46"/>
    </location>
</feature>